<evidence type="ECO:0000256" key="1">
    <source>
        <dbReference type="SAM" id="MobiDB-lite"/>
    </source>
</evidence>
<dbReference type="InterPro" id="IPR013783">
    <property type="entry name" value="Ig-like_fold"/>
</dbReference>
<feature type="transmembrane region" description="Helical" evidence="2">
    <location>
        <begin position="12"/>
        <end position="29"/>
    </location>
</feature>
<feature type="region of interest" description="Disordered" evidence="1">
    <location>
        <begin position="239"/>
        <end position="258"/>
    </location>
</feature>
<reference evidence="5" key="1">
    <citation type="submission" date="2025-08" db="UniProtKB">
        <authorList>
            <consortium name="RefSeq"/>
        </authorList>
    </citation>
    <scope>IDENTIFICATION</scope>
    <source>
        <tissue evidence="5">Whole sample</tissue>
    </source>
</reference>
<evidence type="ECO:0000259" key="3">
    <source>
        <dbReference type="PROSITE" id="PS50802"/>
    </source>
</evidence>
<keyword evidence="2" id="KW-1133">Transmembrane helix</keyword>
<dbReference type="InterPro" id="IPR003323">
    <property type="entry name" value="OTU_dom"/>
</dbReference>
<dbReference type="PROSITE" id="PS50802">
    <property type="entry name" value="OTU"/>
    <property type="match status" value="1"/>
</dbReference>
<sequence>MKMKLKVDPLNCLYTIGIIGSLFVLHVLSKNIQKIGRRSESNICPSLSGWEGRSQVLCSSDQSMYHCLLARDDFYLEACITAIYVEPGYFPRIAEGLDRLYKEPCPSDMYQPEGEMSNRFKKVKCTYMKAKCDGLGEEYCNHGNTTQDVECRCDYLKGYRAYRYFLQNPERKKCYTKKEEDGCMMFPCSNSSEELNPAYQCVPVCEYGYHRPPDKSNCIPNKTTSVKPDIATTVPNQRTTTAAPPVHTHPSLSPDYKTPQTSSKVENWKIAGIIVAVILTVVVVILVIYFLMEKYFRIHTNYGHFIQKAHNETVILEADVPHFPCFDIEFQWKLIRNEDDGDEESDLPENDRFQVNSEVRSRSSLTISSITVKDEAEYVCRANLKCWKRIADRYATKLIVKGGDFYHTPVPSPKLETKASAEIENISGTPLPGVGTTVIYRSGQTITGDATFNIYNIKNYGKNNSADDDDEDQEDKHNKKKKHKKPKRHRNSSSSSNEYVPLMDRKPQKHFSLKEEKEKMDILAKSKLQIRIDDVPGDGNCLYHAFLRNKNIHNLPDNPQELRRQLVKFLESNPDAPNGTSYKDFLCLPRDQIMVT</sequence>
<gene>
    <name evidence="5" type="primary">LOC111131863</name>
</gene>
<dbReference type="SUPFAM" id="SSF48726">
    <property type="entry name" value="Immunoglobulin"/>
    <property type="match status" value="1"/>
</dbReference>
<name>A0A8B8E6P2_CRAVI</name>
<dbReference type="GeneID" id="111131863"/>
<evidence type="ECO:0000313" key="5">
    <source>
        <dbReference type="RefSeq" id="XP_022335313.1"/>
    </source>
</evidence>
<evidence type="ECO:0000313" key="4">
    <source>
        <dbReference type="Proteomes" id="UP000694844"/>
    </source>
</evidence>
<protein>
    <submittedName>
        <fullName evidence="5">Uncharacterized protein LOC111131863 isoform X1</fullName>
    </submittedName>
</protein>
<proteinExistence type="predicted"/>
<evidence type="ECO:0000256" key="2">
    <source>
        <dbReference type="SAM" id="Phobius"/>
    </source>
</evidence>
<dbReference type="RefSeq" id="XP_022335313.1">
    <property type="nucleotide sequence ID" value="XM_022479605.1"/>
</dbReference>
<feature type="domain" description="OTU" evidence="3">
    <location>
        <begin position="530"/>
        <end position="596"/>
    </location>
</feature>
<keyword evidence="4" id="KW-1185">Reference proteome</keyword>
<feature type="compositionally biased region" description="Basic residues" evidence="1">
    <location>
        <begin position="478"/>
        <end position="491"/>
    </location>
</feature>
<feature type="region of interest" description="Disordered" evidence="1">
    <location>
        <begin position="462"/>
        <end position="516"/>
    </location>
</feature>
<accession>A0A8B8E6P2</accession>
<keyword evidence="2" id="KW-0472">Membrane</keyword>
<dbReference type="InterPro" id="IPR036179">
    <property type="entry name" value="Ig-like_dom_sf"/>
</dbReference>
<dbReference type="KEGG" id="cvn:111131863"/>
<feature type="compositionally biased region" description="Low complexity" evidence="1">
    <location>
        <begin position="239"/>
        <end position="250"/>
    </location>
</feature>
<dbReference type="OrthoDB" id="6106242at2759"/>
<dbReference type="AlphaFoldDB" id="A0A8B8E6P2"/>
<dbReference type="Proteomes" id="UP000694844">
    <property type="component" value="Chromosome 4"/>
</dbReference>
<keyword evidence="2" id="KW-0812">Transmembrane</keyword>
<feature type="transmembrane region" description="Helical" evidence="2">
    <location>
        <begin position="270"/>
        <end position="292"/>
    </location>
</feature>
<organism evidence="4 5">
    <name type="scientific">Crassostrea virginica</name>
    <name type="common">Eastern oyster</name>
    <dbReference type="NCBI Taxonomy" id="6565"/>
    <lineage>
        <taxon>Eukaryota</taxon>
        <taxon>Metazoa</taxon>
        <taxon>Spiralia</taxon>
        <taxon>Lophotrochozoa</taxon>
        <taxon>Mollusca</taxon>
        <taxon>Bivalvia</taxon>
        <taxon>Autobranchia</taxon>
        <taxon>Pteriomorphia</taxon>
        <taxon>Ostreida</taxon>
        <taxon>Ostreoidea</taxon>
        <taxon>Ostreidae</taxon>
        <taxon>Crassostrea</taxon>
    </lineage>
</organism>
<dbReference type="Gene3D" id="2.60.40.10">
    <property type="entry name" value="Immunoglobulins"/>
    <property type="match status" value="1"/>
</dbReference>
<dbReference type="Gene3D" id="3.90.70.80">
    <property type="match status" value="1"/>
</dbReference>